<proteinExistence type="predicted"/>
<dbReference type="EMBL" id="JASCZI010211490">
    <property type="protein sequence ID" value="MED6193045.1"/>
    <property type="molecule type" value="Genomic_DNA"/>
</dbReference>
<dbReference type="Proteomes" id="UP001341840">
    <property type="component" value="Unassembled WGS sequence"/>
</dbReference>
<comment type="caution">
    <text evidence="2">The sequence shown here is derived from an EMBL/GenBank/DDBJ whole genome shotgun (WGS) entry which is preliminary data.</text>
</comment>
<accession>A0ABU6X793</accession>
<name>A0ABU6X793_9FABA</name>
<keyword evidence="1" id="KW-0812">Transmembrane</keyword>
<feature type="transmembrane region" description="Helical" evidence="1">
    <location>
        <begin position="74"/>
        <end position="97"/>
    </location>
</feature>
<keyword evidence="1" id="KW-1133">Transmembrane helix</keyword>
<protein>
    <submittedName>
        <fullName evidence="2">Uncharacterized protein</fullName>
    </submittedName>
</protein>
<feature type="transmembrane region" description="Helical" evidence="1">
    <location>
        <begin position="6"/>
        <end position="27"/>
    </location>
</feature>
<gene>
    <name evidence="2" type="ORF">PIB30_015247</name>
</gene>
<keyword evidence="3" id="KW-1185">Reference proteome</keyword>
<evidence type="ECO:0000313" key="2">
    <source>
        <dbReference type="EMBL" id="MED6193045.1"/>
    </source>
</evidence>
<evidence type="ECO:0000313" key="3">
    <source>
        <dbReference type="Proteomes" id="UP001341840"/>
    </source>
</evidence>
<sequence length="108" mass="12596">MCTHVWGTFICKVTEFVICPLCFAFVFAHQDNTKFSSFEGPSIRHFTFHQFFFSISPYVHFFSFFLLMEVCLSFSFHFISPTFCCCCFILLAFGFALEEGRGKIESEE</sequence>
<evidence type="ECO:0000256" key="1">
    <source>
        <dbReference type="SAM" id="Phobius"/>
    </source>
</evidence>
<organism evidence="2 3">
    <name type="scientific">Stylosanthes scabra</name>
    <dbReference type="NCBI Taxonomy" id="79078"/>
    <lineage>
        <taxon>Eukaryota</taxon>
        <taxon>Viridiplantae</taxon>
        <taxon>Streptophyta</taxon>
        <taxon>Embryophyta</taxon>
        <taxon>Tracheophyta</taxon>
        <taxon>Spermatophyta</taxon>
        <taxon>Magnoliopsida</taxon>
        <taxon>eudicotyledons</taxon>
        <taxon>Gunneridae</taxon>
        <taxon>Pentapetalae</taxon>
        <taxon>rosids</taxon>
        <taxon>fabids</taxon>
        <taxon>Fabales</taxon>
        <taxon>Fabaceae</taxon>
        <taxon>Papilionoideae</taxon>
        <taxon>50 kb inversion clade</taxon>
        <taxon>dalbergioids sensu lato</taxon>
        <taxon>Dalbergieae</taxon>
        <taxon>Pterocarpus clade</taxon>
        <taxon>Stylosanthes</taxon>
    </lineage>
</organism>
<feature type="transmembrane region" description="Helical" evidence="1">
    <location>
        <begin position="48"/>
        <end position="68"/>
    </location>
</feature>
<keyword evidence="1" id="KW-0472">Membrane</keyword>
<reference evidence="2 3" key="1">
    <citation type="journal article" date="2023" name="Plants (Basel)">
        <title>Bridging the Gap: Combining Genomics and Transcriptomics Approaches to Understand Stylosanthes scabra, an Orphan Legume from the Brazilian Caatinga.</title>
        <authorList>
            <person name="Ferreira-Neto J.R.C."/>
            <person name="da Silva M.D."/>
            <person name="Binneck E."/>
            <person name="de Melo N.F."/>
            <person name="da Silva R.H."/>
            <person name="de Melo A.L.T.M."/>
            <person name="Pandolfi V."/>
            <person name="Bustamante F.O."/>
            <person name="Brasileiro-Vidal A.C."/>
            <person name="Benko-Iseppon A.M."/>
        </authorList>
    </citation>
    <scope>NUCLEOTIDE SEQUENCE [LARGE SCALE GENOMIC DNA]</scope>
    <source>
        <tissue evidence="2">Leaves</tissue>
    </source>
</reference>